<sequence>MSVLVDLSKLPAPDVLESLDYEALFLERKNAFIAPFPEDEQAFWQKRLSLESDPIVKLLQENCYLQLLERQRINNAAKATMLAYATGTDLDVIAANFNVQRLVIQAEDLNSNPPKAEILESDEDFRLRIQLKFESLSSAGPRKAYSFYALSADGKIGDVSIHSPEPAHVEVILLNRQGRGEVTQEIINKVANILNDEEIRPIADRVSVKSVAVVDYQIEATLYLFKGPQIEPIKQEAQANLNKLINTNKRIGRDVTHSAIHQALKVEGVQNVKITQPVTDIVLDITQAGYCSGVNLKWEFSDEYS</sequence>
<evidence type="ECO:0000259" key="2">
    <source>
        <dbReference type="Pfam" id="PF26079"/>
    </source>
</evidence>
<organism evidence="3 4">
    <name type="scientific">Actinobacillus lignieresii</name>
    <dbReference type="NCBI Taxonomy" id="720"/>
    <lineage>
        <taxon>Bacteria</taxon>
        <taxon>Pseudomonadati</taxon>
        <taxon>Pseudomonadota</taxon>
        <taxon>Gammaproteobacteria</taxon>
        <taxon>Pasteurellales</taxon>
        <taxon>Pasteurellaceae</taxon>
        <taxon>Actinobacillus</taxon>
    </lineage>
</organism>
<dbReference type="AlphaFoldDB" id="A0A380TV19"/>
<proteinExistence type="predicted"/>
<dbReference type="RefSeq" id="WP_115590030.1">
    <property type="nucleotide sequence ID" value="NZ_UFRN01000002.1"/>
</dbReference>
<evidence type="ECO:0000313" key="3">
    <source>
        <dbReference type="EMBL" id="SUT91536.1"/>
    </source>
</evidence>
<dbReference type="Pfam" id="PF26079">
    <property type="entry name" value="Baseplate_J_C"/>
    <property type="match status" value="1"/>
</dbReference>
<gene>
    <name evidence="3" type="ORF">NCTC4191_00580</name>
</gene>
<dbReference type="Pfam" id="PF26078">
    <property type="entry name" value="Baseplate_J_M"/>
    <property type="match status" value="1"/>
</dbReference>
<dbReference type="InterPro" id="IPR014507">
    <property type="entry name" value="Baseplate_assembly_J_pred"/>
</dbReference>
<evidence type="ECO:0000313" key="4">
    <source>
        <dbReference type="Proteomes" id="UP000254253"/>
    </source>
</evidence>
<reference evidence="3 4" key="1">
    <citation type="submission" date="2018-06" db="EMBL/GenBank/DDBJ databases">
        <authorList>
            <consortium name="Pathogen Informatics"/>
            <person name="Doyle S."/>
        </authorList>
    </citation>
    <scope>NUCLEOTIDE SEQUENCE [LARGE SCALE GENOMIC DNA]</scope>
    <source>
        <strain evidence="3 4">NCTC4191</strain>
    </source>
</reference>
<dbReference type="EMBL" id="UFRN01000002">
    <property type="protein sequence ID" value="SUT91536.1"/>
    <property type="molecule type" value="Genomic_DNA"/>
</dbReference>
<feature type="domain" description="Baseplate J-like central" evidence="1">
    <location>
        <begin position="138"/>
        <end position="210"/>
    </location>
</feature>
<dbReference type="InterPro" id="IPR058531">
    <property type="entry name" value="Baseplate_J_M"/>
</dbReference>
<dbReference type="Proteomes" id="UP000254253">
    <property type="component" value="Unassembled WGS sequence"/>
</dbReference>
<dbReference type="PANTHER" id="PTHR35862">
    <property type="entry name" value="FELS-2 PROPHAGE PROTEIN"/>
    <property type="match status" value="1"/>
</dbReference>
<evidence type="ECO:0000259" key="1">
    <source>
        <dbReference type="Pfam" id="PF26078"/>
    </source>
</evidence>
<dbReference type="PANTHER" id="PTHR35862:SF1">
    <property type="entry name" value="FELS-2 PROPHAGE PROTEIN"/>
    <property type="match status" value="1"/>
</dbReference>
<dbReference type="PIRSF" id="PIRSF020481">
    <property type="entry name" value="BAP"/>
    <property type="match status" value="1"/>
</dbReference>
<accession>A0A380TV19</accession>
<name>A0A380TV19_ACTLI</name>
<dbReference type="InterPro" id="IPR052726">
    <property type="entry name" value="Phage_Baseplate_Hub"/>
</dbReference>
<dbReference type="InterPro" id="IPR058530">
    <property type="entry name" value="Baseplate_J-like_C"/>
</dbReference>
<protein>
    <submittedName>
        <fullName evidence="3">Uncharacterized homolog of phage Mu protein gp47</fullName>
    </submittedName>
</protein>
<keyword evidence="4" id="KW-1185">Reference proteome</keyword>
<feature type="domain" description="Baseplate J-like C-terminal" evidence="2">
    <location>
        <begin position="216"/>
        <end position="293"/>
    </location>
</feature>